<name>A0A101M393_PICGL</name>
<geneLocation type="mitochondrion" evidence="1"/>
<comment type="caution">
    <text evidence="1">The sequence shown here is derived from an EMBL/GenBank/DDBJ whole genome shotgun (WGS) entry which is preliminary data.</text>
</comment>
<sequence>MCDQSSKGSEINKGVAPVSGCSSIGLPIVLQLDDFTCVLPHSIQTCKYLKPQVLTEILSTHSTSPREKLGACGRTLTKDVSHFTQV</sequence>
<organism evidence="1">
    <name type="scientific">Picea glauca</name>
    <name type="common">White spruce</name>
    <name type="synonym">Pinus glauca</name>
    <dbReference type="NCBI Taxonomy" id="3330"/>
    <lineage>
        <taxon>Eukaryota</taxon>
        <taxon>Viridiplantae</taxon>
        <taxon>Streptophyta</taxon>
        <taxon>Embryophyta</taxon>
        <taxon>Tracheophyta</taxon>
        <taxon>Spermatophyta</taxon>
        <taxon>Pinopsida</taxon>
        <taxon>Pinidae</taxon>
        <taxon>Conifers I</taxon>
        <taxon>Pinales</taxon>
        <taxon>Pinaceae</taxon>
        <taxon>Picea</taxon>
    </lineage>
</organism>
<dbReference type="EMBL" id="LKAM01000002">
    <property type="protein sequence ID" value="KUM50082.1"/>
    <property type="molecule type" value="Genomic_DNA"/>
</dbReference>
<gene>
    <name evidence="1" type="ORF">ABT39_MTgene3310</name>
</gene>
<protein>
    <submittedName>
        <fullName evidence="1">Uncharacterized protein</fullName>
    </submittedName>
</protein>
<dbReference type="AlphaFoldDB" id="A0A101M393"/>
<reference evidence="1" key="1">
    <citation type="journal article" date="2015" name="Genome Biol. Evol.">
        <title>Organellar Genomes of White Spruce (Picea glauca): Assembly and Annotation.</title>
        <authorList>
            <person name="Jackman S.D."/>
            <person name="Warren R.L."/>
            <person name="Gibb E.A."/>
            <person name="Vandervalk B.P."/>
            <person name="Mohamadi H."/>
            <person name="Chu J."/>
            <person name="Raymond A."/>
            <person name="Pleasance S."/>
            <person name="Coope R."/>
            <person name="Wildung M.R."/>
            <person name="Ritland C.E."/>
            <person name="Bousquet J."/>
            <person name="Jones S.J."/>
            <person name="Bohlmann J."/>
            <person name="Birol I."/>
        </authorList>
    </citation>
    <scope>NUCLEOTIDE SEQUENCE [LARGE SCALE GENOMIC DNA]</scope>
    <source>
        <tissue evidence="1">Flushing bud</tissue>
    </source>
</reference>
<evidence type="ECO:0000313" key="1">
    <source>
        <dbReference type="EMBL" id="KUM50082.1"/>
    </source>
</evidence>
<proteinExistence type="predicted"/>
<keyword evidence="1" id="KW-0496">Mitochondrion</keyword>
<accession>A0A101M393</accession>